<dbReference type="GO" id="GO:0032224">
    <property type="term" value="P:positive regulation of synaptic transmission, cholinergic"/>
    <property type="evidence" value="ECO:0007669"/>
    <property type="project" value="TreeGrafter"/>
</dbReference>
<accession>A0A7R9PUE0</accession>
<dbReference type="GO" id="GO:0032230">
    <property type="term" value="P:positive regulation of synaptic transmission, GABAergic"/>
    <property type="evidence" value="ECO:0007669"/>
    <property type="project" value="TreeGrafter"/>
</dbReference>
<dbReference type="InterPro" id="IPR027359">
    <property type="entry name" value="Volt_channel_dom_sf"/>
</dbReference>
<evidence type="ECO:0000313" key="9">
    <source>
        <dbReference type="Proteomes" id="UP000759131"/>
    </source>
</evidence>
<evidence type="ECO:0000256" key="4">
    <source>
        <dbReference type="ARBA" id="ARBA00022989"/>
    </source>
</evidence>
<organism evidence="8">
    <name type="scientific">Medioppia subpectinata</name>
    <dbReference type="NCBI Taxonomy" id="1979941"/>
    <lineage>
        <taxon>Eukaryota</taxon>
        <taxon>Metazoa</taxon>
        <taxon>Ecdysozoa</taxon>
        <taxon>Arthropoda</taxon>
        <taxon>Chelicerata</taxon>
        <taxon>Arachnida</taxon>
        <taxon>Acari</taxon>
        <taxon>Acariformes</taxon>
        <taxon>Sarcoptiformes</taxon>
        <taxon>Oribatida</taxon>
        <taxon>Brachypylina</taxon>
        <taxon>Oppioidea</taxon>
        <taxon>Oppiidae</taxon>
        <taxon>Medioppia</taxon>
    </lineage>
</organism>
<evidence type="ECO:0000256" key="6">
    <source>
        <dbReference type="SAM" id="Phobius"/>
    </source>
</evidence>
<feature type="transmembrane region" description="Helical" evidence="6">
    <location>
        <begin position="338"/>
        <end position="358"/>
    </location>
</feature>
<evidence type="ECO:0000256" key="5">
    <source>
        <dbReference type="ARBA" id="ARBA00023136"/>
    </source>
</evidence>
<proteinExistence type="inferred from homology"/>
<dbReference type="EMBL" id="CAJPIZ010000178">
    <property type="protein sequence ID" value="CAG2100677.1"/>
    <property type="molecule type" value="Genomic_DNA"/>
</dbReference>
<dbReference type="SUPFAM" id="SSF81324">
    <property type="entry name" value="Voltage-gated potassium channels"/>
    <property type="match status" value="2"/>
</dbReference>
<dbReference type="EMBL" id="OC854753">
    <property type="protein sequence ID" value="CAD7620247.1"/>
    <property type="molecule type" value="Genomic_DNA"/>
</dbReference>
<dbReference type="AlphaFoldDB" id="A0A7R9PUE0"/>
<keyword evidence="5 6" id="KW-0472">Membrane</keyword>
<feature type="transmembrane region" description="Helical" evidence="6">
    <location>
        <begin position="116"/>
        <end position="134"/>
    </location>
</feature>
<feature type="transmembrane region" description="Helical" evidence="6">
    <location>
        <begin position="67"/>
        <end position="92"/>
    </location>
</feature>
<dbReference type="Gene3D" id="1.20.120.350">
    <property type="entry name" value="Voltage-gated potassium channels. Chain C"/>
    <property type="match status" value="2"/>
</dbReference>
<evidence type="ECO:0000256" key="2">
    <source>
        <dbReference type="ARBA" id="ARBA00006434"/>
    </source>
</evidence>
<evidence type="ECO:0000313" key="8">
    <source>
        <dbReference type="EMBL" id="CAD7620247.1"/>
    </source>
</evidence>
<evidence type="ECO:0000259" key="7">
    <source>
        <dbReference type="Pfam" id="PF00520"/>
    </source>
</evidence>
<name>A0A7R9PUE0_9ACAR</name>
<dbReference type="Pfam" id="PF00520">
    <property type="entry name" value="Ion_trans"/>
    <property type="match status" value="2"/>
</dbReference>
<dbReference type="FunFam" id="1.20.120.350:FF:000030">
    <property type="entry name" value="sodium leak channel non-selective protein"/>
    <property type="match status" value="1"/>
</dbReference>
<dbReference type="Proteomes" id="UP000759131">
    <property type="component" value="Unassembled WGS sequence"/>
</dbReference>
<feature type="domain" description="Ion transport" evidence="7">
    <location>
        <begin position="646"/>
        <end position="795"/>
    </location>
</feature>
<evidence type="ECO:0000256" key="1">
    <source>
        <dbReference type="ARBA" id="ARBA00004141"/>
    </source>
</evidence>
<gene>
    <name evidence="8" type="ORF">OSB1V03_LOCUS741</name>
</gene>
<comment type="subcellular location">
    <subcellularLocation>
        <location evidence="1">Membrane</location>
        <topology evidence="1">Multi-pass membrane protein</topology>
    </subcellularLocation>
</comment>
<dbReference type="Gene3D" id="1.10.287.70">
    <property type="match status" value="1"/>
</dbReference>
<dbReference type="GO" id="GO:0005886">
    <property type="term" value="C:plasma membrane"/>
    <property type="evidence" value="ECO:0007669"/>
    <property type="project" value="TreeGrafter"/>
</dbReference>
<feature type="transmembrane region" description="Helical" evidence="6">
    <location>
        <begin position="716"/>
        <end position="735"/>
    </location>
</feature>
<feature type="non-terminal residue" evidence="8">
    <location>
        <position position="1"/>
    </location>
</feature>
<dbReference type="InterPro" id="IPR001734">
    <property type="entry name" value="Na/solute_symporter"/>
</dbReference>
<keyword evidence="9" id="KW-1185">Reference proteome</keyword>
<feature type="domain" description="Ion transport" evidence="7">
    <location>
        <begin position="312"/>
        <end position="594"/>
    </location>
</feature>
<comment type="similarity">
    <text evidence="2">Belongs to the sodium:solute symporter (SSF) (TC 2.A.21) family.</text>
</comment>
<dbReference type="InterPro" id="IPR038377">
    <property type="entry name" value="Na/Glc_symporter_sf"/>
</dbReference>
<dbReference type="GO" id="GO:0005261">
    <property type="term" value="F:monoatomic cation channel activity"/>
    <property type="evidence" value="ECO:0007669"/>
    <property type="project" value="InterPro"/>
</dbReference>
<feature type="transmembrane region" description="Helical" evidence="6">
    <location>
        <begin position="39"/>
        <end position="60"/>
    </location>
</feature>
<dbReference type="OrthoDB" id="10069766at2759"/>
<feature type="transmembrane region" description="Helical" evidence="6">
    <location>
        <begin position="379"/>
        <end position="396"/>
    </location>
</feature>
<sequence>MRLAGTVGFLLTTTPYMAVVLYGPALALSSVTPLSIPTSILVVGIICTFYTSIGGIKAVIWTDVLQCILMFLGVIMVIVQGIIEVGGLTQLWKINESGGRLKFFNMKFDLYNHDNFWNVMTGTTVTWSACYCVTQTQVQRYCSMGSHQKAKRTLYWNLPGLIILAIMAILCGMVIYAKYHACDPVTLGLIERHDQLMPYFVMDTLSKYPGLPGLFVACVFSGSLRIVNLAISKGLVSTETAGESYRQGVSKSFSLILASMHCPPLRIYNLMTIRIKMLGRKQSLRETSFAPEVEECIRATTLWWQSVHMRRFMRFCAFLSLVSVSLNTSYTFSRHPVLLYITFIIDIFVTLVFSAEFISKIHSRGLKVYSHDRWSQFDAVMLFCLYISLTLHVFEITGHVKPFSPTSILRAPRPLIMVRLVRVFLSFSMPRARITQIFLRSSQQIYNVTLFFLFFLSLFGLLGVQFFSRLDHHCVMKDNYTDTHMPSIQHLAIPDTYCSPIVSRGHQCPPKMICVEISNSSGYSGFDNLAHALFTVYQSASQEGWSHVMYAAMDSLDAFRAAFYFVTLIFFLAWLVKNVFIAVITETFNEIRVQFQQMWGERAQITTEATPSTLVGETQWRLIQLTDSDTQSRAPRIIKAVISTASFQIFIMIVIVANAMVGASVKFEHSGRPRDEFYKTLYPLEVGFTILFDVEALVKVWCYGYRPYIRRSLHKLELFLAIGSTIHIIPIFYMSGPLVYFQVLRIFRLIKASPVLEDFVYKIFGPGKKLGSLIIFTMCLLIVTSSISMQLFCCLAKYEYNKFQAFPE</sequence>
<dbReference type="InterPro" id="IPR005821">
    <property type="entry name" value="Ion_trans_dom"/>
</dbReference>
<dbReference type="PANTHER" id="PTHR46141:SF1">
    <property type="entry name" value="SODIUM LEAK CHANNEL NALCN"/>
    <property type="match status" value="1"/>
</dbReference>
<evidence type="ECO:0000256" key="3">
    <source>
        <dbReference type="ARBA" id="ARBA00022692"/>
    </source>
</evidence>
<dbReference type="Pfam" id="PF00474">
    <property type="entry name" value="SSF"/>
    <property type="match status" value="1"/>
</dbReference>
<dbReference type="PANTHER" id="PTHR46141">
    <property type="entry name" value="SODIUM LEAK CHANNEL NON-SELECTIVE PROTEIN"/>
    <property type="match status" value="1"/>
</dbReference>
<dbReference type="Gene3D" id="1.20.1730.10">
    <property type="entry name" value="Sodium/glucose cotransporter"/>
    <property type="match status" value="1"/>
</dbReference>
<protein>
    <recommendedName>
        <fullName evidence="7">Ion transport domain-containing protein</fullName>
    </recommendedName>
</protein>
<feature type="transmembrane region" description="Helical" evidence="6">
    <location>
        <begin position="562"/>
        <end position="584"/>
    </location>
</feature>
<feature type="transmembrane region" description="Helical" evidence="6">
    <location>
        <begin position="681"/>
        <end position="704"/>
    </location>
</feature>
<dbReference type="InterPro" id="IPR028823">
    <property type="entry name" value="NALCN"/>
</dbReference>
<keyword evidence="3 6" id="KW-0812">Transmembrane</keyword>
<feature type="transmembrane region" description="Helical" evidence="6">
    <location>
        <begin position="773"/>
        <end position="796"/>
    </location>
</feature>
<reference evidence="8" key="1">
    <citation type="submission" date="2020-11" db="EMBL/GenBank/DDBJ databases">
        <authorList>
            <person name="Tran Van P."/>
        </authorList>
    </citation>
    <scope>NUCLEOTIDE SEQUENCE</scope>
</reference>
<feature type="transmembrane region" description="Helical" evidence="6">
    <location>
        <begin position="208"/>
        <end position="227"/>
    </location>
</feature>
<feature type="transmembrane region" description="Helical" evidence="6">
    <location>
        <begin position="640"/>
        <end position="661"/>
    </location>
</feature>
<keyword evidence="4 6" id="KW-1133">Transmembrane helix</keyword>
<feature type="transmembrane region" description="Helical" evidence="6">
    <location>
        <begin position="154"/>
        <end position="177"/>
    </location>
</feature>
<feature type="transmembrane region" description="Helical" evidence="6">
    <location>
        <begin position="446"/>
        <end position="467"/>
    </location>
</feature>
<dbReference type="PROSITE" id="PS50283">
    <property type="entry name" value="NA_SOLUT_SYMP_3"/>
    <property type="match status" value="1"/>
</dbReference>